<keyword evidence="1" id="KW-0418">Kinase</keyword>
<dbReference type="AlphaFoldDB" id="A0AAW8EZE5"/>
<name>A0AAW8EZE5_9MICO</name>
<dbReference type="GO" id="GO:0016301">
    <property type="term" value="F:kinase activity"/>
    <property type="evidence" value="ECO:0007669"/>
    <property type="project" value="UniProtKB-KW"/>
</dbReference>
<dbReference type="Gene3D" id="3.40.50.300">
    <property type="entry name" value="P-loop containing nucleotide triphosphate hydrolases"/>
    <property type="match status" value="1"/>
</dbReference>
<keyword evidence="2" id="KW-1185">Reference proteome</keyword>
<evidence type="ECO:0000313" key="1">
    <source>
        <dbReference type="EMBL" id="MDQ0648608.1"/>
    </source>
</evidence>
<sequence length="197" mass="22277">MPSDADQMEITELAATIMSRRTERGRPIVVGISGYGGAGKSTLARELLGLIPDSVRMRGDDFLDPSRSHRRSTDWDGVERSRLVREVLGPFRDRLPSRFRRFDWSARALGEPEPIPTGEVLIVDLIGLFHPEVLGALDLTVWCDVDLATAQRRGMRRDSELGRDHSNLWNEVWVPNERDFDELFAPASLAEIRIPML</sequence>
<comment type="caution">
    <text evidence="1">The sequence shown here is derived from an EMBL/GenBank/DDBJ whole genome shotgun (WGS) entry which is preliminary data.</text>
</comment>
<dbReference type="EMBL" id="JAUSXV010000001">
    <property type="protein sequence ID" value="MDQ0648608.1"/>
    <property type="molecule type" value="Genomic_DNA"/>
</dbReference>
<protein>
    <submittedName>
        <fullName evidence="1">Uridine kinase</fullName>
    </submittedName>
</protein>
<gene>
    <name evidence="1" type="ORF">QFZ53_002804</name>
</gene>
<dbReference type="SUPFAM" id="SSF52540">
    <property type="entry name" value="P-loop containing nucleoside triphosphate hydrolases"/>
    <property type="match status" value="1"/>
</dbReference>
<dbReference type="Proteomes" id="UP001244427">
    <property type="component" value="Unassembled WGS sequence"/>
</dbReference>
<proteinExistence type="predicted"/>
<dbReference type="InterPro" id="IPR027417">
    <property type="entry name" value="P-loop_NTPase"/>
</dbReference>
<keyword evidence="1" id="KW-0808">Transferase</keyword>
<evidence type="ECO:0000313" key="2">
    <source>
        <dbReference type="Proteomes" id="UP001244427"/>
    </source>
</evidence>
<reference evidence="1 2" key="1">
    <citation type="submission" date="2023-07" db="EMBL/GenBank/DDBJ databases">
        <title>Comparative genomics of wheat-associated soil bacteria to identify genetic determinants of phenazine resistance.</title>
        <authorList>
            <person name="Mouncey N."/>
        </authorList>
    </citation>
    <scope>NUCLEOTIDE SEQUENCE [LARGE SCALE GENOMIC DNA]</scope>
    <source>
        <strain evidence="1 2">W4I9-1</strain>
    </source>
</reference>
<organism evidence="1 2">
    <name type="scientific">Microbacterium natoriense</name>
    <dbReference type="NCBI Taxonomy" id="284570"/>
    <lineage>
        <taxon>Bacteria</taxon>
        <taxon>Bacillati</taxon>
        <taxon>Actinomycetota</taxon>
        <taxon>Actinomycetes</taxon>
        <taxon>Micrococcales</taxon>
        <taxon>Microbacteriaceae</taxon>
        <taxon>Microbacterium</taxon>
    </lineage>
</organism>
<accession>A0AAW8EZE5</accession>